<reference evidence="5 6" key="1">
    <citation type="journal article" date="2016" name="Gene">
        <title>PacBio SMRT assembly of a complex multi-replicon genome reveals chlorocatechol degradative operon in a region of genome plasticity.</title>
        <authorList>
            <person name="Ricker N."/>
            <person name="Shen S.Y."/>
            <person name="Goordial J."/>
            <person name="Jin S."/>
            <person name="Fulthorpe R.R."/>
        </authorList>
    </citation>
    <scope>NUCLEOTIDE SEQUENCE [LARGE SCALE GENOMIC DNA]</scope>
    <source>
        <strain evidence="5 6">OLGA172</strain>
    </source>
</reference>
<evidence type="ECO:0000259" key="4">
    <source>
        <dbReference type="Pfam" id="PF07804"/>
    </source>
</evidence>
<dbReference type="Pfam" id="PF07804">
    <property type="entry name" value="HipA_C"/>
    <property type="match status" value="1"/>
</dbReference>
<proteinExistence type="inferred from homology"/>
<dbReference type="AlphaFoldDB" id="A0A167W9A8"/>
<dbReference type="InterPro" id="IPR052028">
    <property type="entry name" value="HipA_Ser/Thr_kinase"/>
</dbReference>
<keyword evidence="2" id="KW-0808">Transferase</keyword>
<dbReference type="Gene3D" id="1.10.1070.20">
    <property type="match status" value="1"/>
</dbReference>
<organism evidence="5 6">
    <name type="scientific">Paraburkholderia phytofirmans OLGA172</name>
    <dbReference type="NCBI Taxonomy" id="1417228"/>
    <lineage>
        <taxon>Bacteria</taxon>
        <taxon>Pseudomonadati</taxon>
        <taxon>Pseudomonadota</taxon>
        <taxon>Betaproteobacteria</taxon>
        <taxon>Burkholderiales</taxon>
        <taxon>Burkholderiaceae</taxon>
        <taxon>Paraburkholderia</taxon>
    </lineage>
</organism>
<sequence>MATRESRLIAFANIGAQWAPCGQLVLTEEGSNLVASSFAYGLNYLKRDDALEVDPVSLSIAERTFISGKYLLPVNALHFFGGIRDAAPDSWGRRVIEAKLKAPPNSLAESEYLLHAGSERVGALDIRSSRTELPAAGVSNWHTLNHLMEAAERIEDGLPVPAHLEAIFVEGTALGGARPKASVRDDQEVLWLAKFASRHDRFDIPGIEYAALRMAEKAGLTVPPVKTLLLGDRRIMLIRRFDRYWMTPGGAPAQHADLLKLGSGDGRVEHRSGFVSGLTLVACDEAESRDKSYADLADAIRKYCHPSVIRENNAELFKRMVYNIFVSNDDDHLRNHGFIWDAALHGWRLSPLYDVLPRASNATERYLHLSIGNDGRLATLDNALSWHDKFTLSQRAASQLIADIWRVVREWRIYFEEFGVDAAEMDKAAPAFRHIDDISTPEMRKLLP</sequence>
<evidence type="ECO:0000256" key="2">
    <source>
        <dbReference type="ARBA" id="ARBA00022679"/>
    </source>
</evidence>
<feature type="domain" description="HipA-like C-terminal" evidence="4">
    <location>
        <begin position="173"/>
        <end position="410"/>
    </location>
</feature>
<dbReference type="Proteomes" id="UP000076852">
    <property type="component" value="Chromosome 2"/>
</dbReference>
<dbReference type="KEGG" id="buz:AYM40_21780"/>
<evidence type="ECO:0000256" key="3">
    <source>
        <dbReference type="ARBA" id="ARBA00022777"/>
    </source>
</evidence>
<protein>
    <recommendedName>
        <fullName evidence="4">HipA-like C-terminal domain-containing protein</fullName>
    </recommendedName>
</protein>
<dbReference type="PANTHER" id="PTHR37419">
    <property type="entry name" value="SERINE/THREONINE-PROTEIN KINASE TOXIN HIPA"/>
    <property type="match status" value="1"/>
</dbReference>
<dbReference type="EMBL" id="CP014579">
    <property type="protein sequence ID" value="ANB75057.1"/>
    <property type="molecule type" value="Genomic_DNA"/>
</dbReference>
<evidence type="ECO:0000256" key="1">
    <source>
        <dbReference type="ARBA" id="ARBA00010164"/>
    </source>
</evidence>
<keyword evidence="3" id="KW-0418">Kinase</keyword>
<dbReference type="STRING" id="1804984.AYM40_21780"/>
<dbReference type="InterPro" id="IPR012893">
    <property type="entry name" value="HipA-like_C"/>
</dbReference>
<dbReference type="GO" id="GO:0005829">
    <property type="term" value="C:cytosol"/>
    <property type="evidence" value="ECO:0007669"/>
    <property type="project" value="TreeGrafter"/>
</dbReference>
<evidence type="ECO:0000313" key="5">
    <source>
        <dbReference type="EMBL" id="ANB75057.1"/>
    </source>
</evidence>
<name>A0A167W9A8_9BURK</name>
<comment type="similarity">
    <text evidence="1">Belongs to the HipA Ser/Thr kinase family.</text>
</comment>
<dbReference type="GO" id="GO:0004674">
    <property type="term" value="F:protein serine/threonine kinase activity"/>
    <property type="evidence" value="ECO:0007669"/>
    <property type="project" value="TreeGrafter"/>
</dbReference>
<gene>
    <name evidence="5" type="ORF">AYM40_21780</name>
</gene>
<keyword evidence="6" id="KW-1185">Reference proteome</keyword>
<dbReference type="PANTHER" id="PTHR37419:SF8">
    <property type="entry name" value="TOXIN YJJJ"/>
    <property type="match status" value="1"/>
</dbReference>
<accession>A0A167W9A8</accession>
<evidence type="ECO:0000313" key="6">
    <source>
        <dbReference type="Proteomes" id="UP000076852"/>
    </source>
</evidence>